<name>L7TJH4_9CAUD</name>
<dbReference type="GeneID" id="14477405"/>
<dbReference type="RefSeq" id="YP_007379069.1">
    <property type="nucleotide sequence ID" value="NC_020158.1"/>
</dbReference>
<dbReference type="OrthoDB" id="25164at10239"/>
<dbReference type="EMBL" id="KC117377">
    <property type="protein sequence ID" value="AGC34533.1"/>
    <property type="molecule type" value="Genomic_DNA"/>
</dbReference>
<protein>
    <submittedName>
        <fullName evidence="1">Uncharacterized protein</fullName>
    </submittedName>
</protein>
<gene>
    <name evidence="1" type="primary">164</name>
    <name evidence="1" type="ORF">HVTV1_164</name>
</gene>
<evidence type="ECO:0000313" key="1">
    <source>
        <dbReference type="EMBL" id="AGC34533.1"/>
    </source>
</evidence>
<organism evidence="1 2">
    <name type="scientific">Haloarcula vallismortis tailed virus 1</name>
    <dbReference type="NCBI Taxonomy" id="1262528"/>
    <lineage>
        <taxon>Viruses</taxon>
        <taxon>Duplodnaviria</taxon>
        <taxon>Heunggongvirae</taxon>
        <taxon>Uroviricota</taxon>
        <taxon>Caudoviricetes</taxon>
        <taxon>Thumleimavirales</taxon>
        <taxon>Druskaviridae</taxon>
        <taxon>Tredecimvirus</taxon>
        <taxon>Tredecimvirus thailandense</taxon>
        <taxon>Tredecimvirus HVTV1</taxon>
    </lineage>
</organism>
<evidence type="ECO:0000313" key="2">
    <source>
        <dbReference type="Proteomes" id="UP000011137"/>
    </source>
</evidence>
<proteinExistence type="predicted"/>
<dbReference type="KEGG" id="vg:14477405"/>
<dbReference type="Proteomes" id="UP000011137">
    <property type="component" value="Segment"/>
</dbReference>
<reference evidence="1 2" key="1">
    <citation type="journal article" date="2013" name="J. Virol.">
        <title>Insights into head-tailed viruses infecting extremely halophilic archaea.</title>
        <authorList>
            <person name="Pietila M.K."/>
            <person name="Laurinmaki P."/>
            <person name="Russell D.A."/>
            <person name="Ko C.C."/>
            <person name="Jacobs-Sera D."/>
            <person name="Butcher S.J."/>
            <person name="Bamford D.H."/>
            <person name="Hendrix R.W."/>
        </authorList>
    </citation>
    <scope>NUCLEOTIDE SEQUENCE [LARGE SCALE GENOMIC DNA]</scope>
</reference>
<accession>L7TJH4</accession>
<sequence>MMTYYCPACRESFRFGHIHAKQKAAEHMMEHEEDVRDLITMSPKSWLMERLREERYWDERWSDE</sequence>
<keyword evidence="2" id="KW-1185">Reference proteome</keyword>